<proteinExistence type="inferred from homology"/>
<evidence type="ECO:0000256" key="7">
    <source>
        <dbReference type="ARBA" id="ARBA00022660"/>
    </source>
</evidence>
<reference evidence="16" key="1">
    <citation type="journal article" date="2021" name="Mol. Ecol. Resour.">
        <title>Phylogenomic analyses of the genus Drosophila reveals genomic signals of climate adaptation.</title>
        <authorList>
            <person name="Li F."/>
            <person name="Rane R.V."/>
            <person name="Luria V."/>
            <person name="Xiong Z."/>
            <person name="Chen J."/>
            <person name="Li Z."/>
            <person name="Catullo R.A."/>
            <person name="Griffin P.C."/>
            <person name="Schiffer M."/>
            <person name="Pearce S."/>
            <person name="Lee S.F."/>
            <person name="McElroy K."/>
            <person name="Stocker A."/>
            <person name="Shirriffs J."/>
            <person name="Cockerell F."/>
            <person name="Coppin C."/>
            <person name="Sgro C.M."/>
            <person name="Karger A."/>
            <person name="Cain J.W."/>
            <person name="Weber J.A."/>
            <person name="Santpere G."/>
            <person name="Kirschner M.W."/>
            <person name="Hoffmann A.A."/>
            <person name="Oakeshott J.G."/>
            <person name="Zhang G."/>
        </authorList>
    </citation>
    <scope>NUCLEOTIDE SEQUENCE</scope>
    <source>
        <strain evidence="16">BGI-SZ-2011g</strain>
    </source>
</reference>
<keyword evidence="7" id="KW-0679">Respiratory chain</keyword>
<comment type="similarity">
    <text evidence="3">Belongs to the complex I NDUFA7 subunit family.</text>
</comment>
<dbReference type="Proteomes" id="UP001200034">
    <property type="component" value="Unassembled WGS sequence"/>
</dbReference>
<feature type="region of interest" description="Disordered" evidence="15">
    <location>
        <begin position="82"/>
        <end position="161"/>
    </location>
</feature>
<dbReference type="InterPro" id="IPR009947">
    <property type="entry name" value="NDUA7"/>
</dbReference>
<feature type="compositionally biased region" description="Basic and acidic residues" evidence="15">
    <location>
        <begin position="125"/>
        <end position="143"/>
    </location>
</feature>
<evidence type="ECO:0000256" key="10">
    <source>
        <dbReference type="ARBA" id="ARBA00022990"/>
    </source>
</evidence>
<keyword evidence="12" id="KW-0472">Membrane</keyword>
<protein>
    <recommendedName>
        <fullName evidence="5">NADH dehydrogenase [ubiquinone] 1 alpha subcomplex subunit 7</fullName>
    </recommendedName>
    <alternativeName>
        <fullName evidence="14">Complex I-B14.5a</fullName>
    </alternativeName>
    <alternativeName>
        <fullName evidence="13">NADH-ubiquinone oxidoreductase subunit B14.5a</fullName>
    </alternativeName>
</protein>
<dbReference type="PANTHER" id="PTHR12485">
    <property type="entry name" value="NADH-UBIQUINONE OXIDOREDUCTASE SUBUNIT B"/>
    <property type="match status" value="1"/>
</dbReference>
<name>A0AAD4K380_9MUSC</name>
<evidence type="ECO:0000256" key="14">
    <source>
        <dbReference type="ARBA" id="ARBA00033401"/>
    </source>
</evidence>
<comment type="caution">
    <text evidence="16">The sequence shown here is derived from an EMBL/GenBank/DDBJ whole genome shotgun (WGS) entry which is preliminary data.</text>
</comment>
<keyword evidence="10" id="KW-0007">Acetylation</keyword>
<comment type="subcellular location">
    <subcellularLocation>
        <location evidence="2">Mitochondrion inner membrane</location>
        <topology evidence="2">Peripheral membrane protein</topology>
        <orientation evidence="2">Matrix side</orientation>
    </subcellularLocation>
</comment>
<evidence type="ECO:0000256" key="4">
    <source>
        <dbReference type="ARBA" id="ARBA00011533"/>
    </source>
</evidence>
<gene>
    <name evidence="16" type="ORF">KR093_008285</name>
</gene>
<organism evidence="16 17">
    <name type="scientific">Drosophila rubida</name>
    <dbReference type="NCBI Taxonomy" id="30044"/>
    <lineage>
        <taxon>Eukaryota</taxon>
        <taxon>Metazoa</taxon>
        <taxon>Ecdysozoa</taxon>
        <taxon>Arthropoda</taxon>
        <taxon>Hexapoda</taxon>
        <taxon>Insecta</taxon>
        <taxon>Pterygota</taxon>
        <taxon>Neoptera</taxon>
        <taxon>Endopterygota</taxon>
        <taxon>Diptera</taxon>
        <taxon>Brachycera</taxon>
        <taxon>Muscomorpha</taxon>
        <taxon>Ephydroidea</taxon>
        <taxon>Drosophilidae</taxon>
        <taxon>Drosophila</taxon>
    </lineage>
</organism>
<keyword evidence="6" id="KW-0813">Transport</keyword>
<evidence type="ECO:0000256" key="3">
    <source>
        <dbReference type="ARBA" id="ARBA00005482"/>
    </source>
</evidence>
<comment type="function">
    <text evidence="1">Accessory subunit of the mitochondrial membrane respiratory chain NADH dehydrogenase (Complex I), that is believed not to be involved in catalysis. Complex I functions in the transfer of electrons from NADH to the respiratory chain. The immediate electron acceptor for the enzyme is believed to be ubiquinone.</text>
</comment>
<evidence type="ECO:0000256" key="9">
    <source>
        <dbReference type="ARBA" id="ARBA00022982"/>
    </source>
</evidence>
<evidence type="ECO:0000256" key="15">
    <source>
        <dbReference type="SAM" id="MobiDB-lite"/>
    </source>
</evidence>
<keyword evidence="17" id="KW-1185">Reference proteome</keyword>
<dbReference type="GO" id="GO:0006120">
    <property type="term" value="P:mitochondrial electron transport, NADH to ubiquinone"/>
    <property type="evidence" value="ECO:0007669"/>
    <property type="project" value="TreeGrafter"/>
</dbReference>
<feature type="region of interest" description="Disordered" evidence="15">
    <location>
        <begin position="38"/>
        <end position="59"/>
    </location>
</feature>
<evidence type="ECO:0000313" key="16">
    <source>
        <dbReference type="EMBL" id="KAH8371621.1"/>
    </source>
</evidence>
<evidence type="ECO:0000256" key="12">
    <source>
        <dbReference type="ARBA" id="ARBA00023136"/>
    </source>
</evidence>
<evidence type="ECO:0000256" key="2">
    <source>
        <dbReference type="ARBA" id="ARBA00004443"/>
    </source>
</evidence>
<keyword evidence="9" id="KW-0249">Electron transport</keyword>
<evidence type="ECO:0000256" key="5">
    <source>
        <dbReference type="ARBA" id="ARBA00016383"/>
    </source>
</evidence>
<dbReference type="EMBL" id="JAJJHW010002585">
    <property type="protein sequence ID" value="KAH8371621.1"/>
    <property type="molecule type" value="Genomic_DNA"/>
</dbReference>
<sequence>MPPKHRDISPFLQLMRDFLLGRKHVTCLRHADNVNPRSLPPHTPFEQENRYSSNPYYSRDARSLVRPPIDLVEQKKREEAAKALAEAAKAAAAATEAAKAAAAAAEAAKNAKVDCKKPPAAPAPKAEKKPADPPEEQSEAKGKGKEKRKVLPTPGPLHNWD</sequence>
<evidence type="ECO:0000256" key="13">
    <source>
        <dbReference type="ARBA" id="ARBA00030360"/>
    </source>
</evidence>
<keyword evidence="11" id="KW-0496">Mitochondrion</keyword>
<evidence type="ECO:0000256" key="11">
    <source>
        <dbReference type="ARBA" id="ARBA00023128"/>
    </source>
</evidence>
<dbReference type="PANTHER" id="PTHR12485:SF1">
    <property type="entry name" value="NADH DEHYDROGENASE [UBIQUINONE] 1 ALPHA SUBCOMPLEX SUBUNIT 7"/>
    <property type="match status" value="1"/>
</dbReference>
<comment type="subunit">
    <text evidence="4">Complex I is composed of 45 different subunits.</text>
</comment>
<keyword evidence="8" id="KW-0999">Mitochondrion inner membrane</keyword>
<feature type="compositionally biased region" description="Low complexity" evidence="15">
    <location>
        <begin position="82"/>
        <end position="108"/>
    </location>
</feature>
<evidence type="ECO:0000256" key="6">
    <source>
        <dbReference type="ARBA" id="ARBA00022448"/>
    </source>
</evidence>
<evidence type="ECO:0000256" key="8">
    <source>
        <dbReference type="ARBA" id="ARBA00022792"/>
    </source>
</evidence>
<dbReference type="Pfam" id="PF07347">
    <property type="entry name" value="CI-B14_5a"/>
    <property type="match status" value="1"/>
</dbReference>
<evidence type="ECO:0000313" key="17">
    <source>
        <dbReference type="Proteomes" id="UP001200034"/>
    </source>
</evidence>
<dbReference type="AlphaFoldDB" id="A0AAD4K380"/>
<accession>A0AAD4K380</accession>
<evidence type="ECO:0000256" key="1">
    <source>
        <dbReference type="ARBA" id="ARBA00003195"/>
    </source>
</evidence>
<dbReference type="GO" id="GO:0005743">
    <property type="term" value="C:mitochondrial inner membrane"/>
    <property type="evidence" value="ECO:0007669"/>
    <property type="project" value="UniProtKB-SubCell"/>
</dbReference>